<dbReference type="InterPro" id="IPR016024">
    <property type="entry name" value="ARM-type_fold"/>
</dbReference>
<sequence>MLAAKVVGSLQLEDYRNELQSLARDREWRVRYAALEALRQLPQGPLLLEDVIEHHEDKYARDMASRLLSMEVVHS</sequence>
<dbReference type="Gene3D" id="1.25.10.10">
    <property type="entry name" value="Leucine-rich Repeat Variant"/>
    <property type="match status" value="1"/>
</dbReference>
<proteinExistence type="predicted"/>
<evidence type="ECO:0000313" key="1">
    <source>
        <dbReference type="EMBL" id="SIS45776.1"/>
    </source>
</evidence>
<dbReference type="OrthoDB" id="2112914at2"/>
<organism evidence="1 2">
    <name type="scientific">Salimicrobium flavidum</name>
    <dbReference type="NCBI Taxonomy" id="570947"/>
    <lineage>
        <taxon>Bacteria</taxon>
        <taxon>Bacillati</taxon>
        <taxon>Bacillota</taxon>
        <taxon>Bacilli</taxon>
        <taxon>Bacillales</taxon>
        <taxon>Bacillaceae</taxon>
        <taxon>Salimicrobium</taxon>
    </lineage>
</organism>
<keyword evidence="2" id="KW-1185">Reference proteome</keyword>
<dbReference type="SUPFAM" id="SSF48371">
    <property type="entry name" value="ARM repeat"/>
    <property type="match status" value="1"/>
</dbReference>
<dbReference type="EMBL" id="FTOC01000004">
    <property type="protein sequence ID" value="SIS45776.1"/>
    <property type="molecule type" value="Genomic_DNA"/>
</dbReference>
<name>A0A1N7J970_9BACI</name>
<dbReference type="InterPro" id="IPR011989">
    <property type="entry name" value="ARM-like"/>
</dbReference>
<evidence type="ECO:0000313" key="2">
    <source>
        <dbReference type="Proteomes" id="UP000187608"/>
    </source>
</evidence>
<protein>
    <submittedName>
        <fullName evidence="1">HEAT repeat-containing protein</fullName>
    </submittedName>
</protein>
<accession>A0A1N7J970</accession>
<dbReference type="AlphaFoldDB" id="A0A1N7J970"/>
<dbReference type="Proteomes" id="UP000187608">
    <property type="component" value="Unassembled WGS sequence"/>
</dbReference>
<reference evidence="2" key="1">
    <citation type="submission" date="2017-01" db="EMBL/GenBank/DDBJ databases">
        <authorList>
            <person name="Varghese N."/>
            <person name="Submissions S."/>
        </authorList>
    </citation>
    <scope>NUCLEOTIDE SEQUENCE [LARGE SCALE GENOMIC DNA]</scope>
    <source>
        <strain evidence="2">DSM 23127</strain>
    </source>
</reference>
<gene>
    <name evidence="1" type="ORF">SAMN05421687_104167</name>
</gene>
<dbReference type="STRING" id="570947.SAMN05421687_104167"/>